<keyword evidence="6" id="KW-1185">Reference proteome</keyword>
<evidence type="ECO:0000256" key="1">
    <source>
        <dbReference type="ARBA" id="ARBA00022729"/>
    </source>
</evidence>
<organism evidence="5 6">
    <name type="scientific">Scytonema millei VB511283</name>
    <dbReference type="NCBI Taxonomy" id="1245923"/>
    <lineage>
        <taxon>Bacteria</taxon>
        <taxon>Bacillati</taxon>
        <taxon>Cyanobacteriota</taxon>
        <taxon>Cyanophyceae</taxon>
        <taxon>Nostocales</taxon>
        <taxon>Scytonemataceae</taxon>
        <taxon>Scytonema</taxon>
    </lineage>
</organism>
<dbReference type="Proteomes" id="UP000031532">
    <property type="component" value="Unassembled WGS sequence"/>
</dbReference>
<dbReference type="InterPro" id="IPR025141">
    <property type="entry name" value="DUF4082"/>
</dbReference>
<dbReference type="InterPro" id="IPR032812">
    <property type="entry name" value="SbsA_Ig"/>
</dbReference>
<dbReference type="InterPro" id="IPR014755">
    <property type="entry name" value="Cu-Rt/internalin_Ig-like"/>
</dbReference>
<dbReference type="Pfam" id="PF13205">
    <property type="entry name" value="Big_5"/>
    <property type="match status" value="2"/>
</dbReference>
<evidence type="ECO:0000256" key="2">
    <source>
        <dbReference type="SAM" id="SignalP"/>
    </source>
</evidence>
<keyword evidence="1 2" id="KW-0732">Signal</keyword>
<accession>A0A9X5I7X0</accession>
<dbReference type="OrthoDB" id="505641at2"/>
<comment type="caution">
    <text evidence="5">The sequence shown here is derived from an EMBL/GenBank/DDBJ whole genome shotgun (WGS) entry which is preliminary data.</text>
</comment>
<dbReference type="EMBL" id="JTJC03000017">
    <property type="protein sequence ID" value="NHC38175.1"/>
    <property type="molecule type" value="Genomic_DNA"/>
</dbReference>
<reference evidence="5 6" key="1">
    <citation type="journal article" date="2015" name="Genome Announc.">
        <title>Draft Genome Sequence of the Terrestrial Cyanobacterium Scytonema millei VB511283, Isolated from Eastern India.</title>
        <authorList>
            <person name="Sen D."/>
            <person name="Chandrababunaidu M.M."/>
            <person name="Singh D."/>
            <person name="Sanghi N."/>
            <person name="Ghorai A."/>
            <person name="Mishra G.P."/>
            <person name="Madduluri M."/>
            <person name="Adhikary S.P."/>
            <person name="Tripathy S."/>
        </authorList>
    </citation>
    <scope>NUCLEOTIDE SEQUENCE [LARGE SCALE GENOMIC DNA]</scope>
    <source>
        <strain evidence="5 6">VB511283</strain>
    </source>
</reference>
<dbReference type="Gene3D" id="3.40.50.880">
    <property type="match status" value="1"/>
</dbReference>
<feature type="domain" description="DUF4082" evidence="4">
    <location>
        <begin position="755"/>
        <end position="900"/>
    </location>
</feature>
<evidence type="ECO:0000313" key="5">
    <source>
        <dbReference type="EMBL" id="NHC38175.1"/>
    </source>
</evidence>
<dbReference type="SUPFAM" id="SSF52317">
    <property type="entry name" value="Class I glutamine amidotransferase-like"/>
    <property type="match status" value="1"/>
</dbReference>
<feature type="domain" description="DUF4082" evidence="4">
    <location>
        <begin position="1035"/>
        <end position="1180"/>
    </location>
</feature>
<dbReference type="InterPro" id="IPR029062">
    <property type="entry name" value="Class_I_gatase-like"/>
</dbReference>
<dbReference type="AlphaFoldDB" id="A0A9X5I7X0"/>
<proteinExistence type="predicted"/>
<dbReference type="RefSeq" id="WP_039713693.1">
    <property type="nucleotide sequence ID" value="NZ_JTJC03000017.1"/>
</dbReference>
<feature type="domain" description="SbsA Ig-like" evidence="3">
    <location>
        <begin position="910"/>
        <end position="1020"/>
    </location>
</feature>
<protein>
    <submittedName>
        <fullName evidence="5">DUF4082 domain-containing protein</fullName>
    </submittedName>
</protein>
<evidence type="ECO:0000259" key="3">
    <source>
        <dbReference type="Pfam" id="PF13205"/>
    </source>
</evidence>
<name>A0A9X5I7X0_9CYAN</name>
<dbReference type="Gene3D" id="2.60.40.1220">
    <property type="match status" value="2"/>
</dbReference>
<feature type="domain" description="SbsA Ig-like" evidence="3">
    <location>
        <begin position="632"/>
        <end position="742"/>
    </location>
</feature>
<evidence type="ECO:0000313" key="6">
    <source>
        <dbReference type="Proteomes" id="UP000031532"/>
    </source>
</evidence>
<gene>
    <name evidence="5" type="ORF">QH73_0026740</name>
</gene>
<evidence type="ECO:0000259" key="4">
    <source>
        <dbReference type="Pfam" id="PF13313"/>
    </source>
</evidence>
<dbReference type="Pfam" id="PF13313">
    <property type="entry name" value="DUF4082"/>
    <property type="match status" value="2"/>
</dbReference>
<feature type="signal peptide" evidence="2">
    <location>
        <begin position="1"/>
        <end position="22"/>
    </location>
</feature>
<feature type="chain" id="PRO_5040937168" evidence="2">
    <location>
        <begin position="23"/>
        <end position="1188"/>
    </location>
</feature>
<sequence>MKRHLKYFTLSLCTFLLSAGQASVLMTTLPLPGLQTSTAVAATSLNAGPGGPILVITTTSDPFSNYYAEILRNEGLNTFSVSDISSVSSEMLANYDVVILAKMTLSPAQVTMFSNWAASGGNLIAMRPDKQLSNLLGLTDTASTLSNGYLLVDTSKAPGNGIVNQTIQFHDTADRYTLNGATSLATLYTNAIAATSNPAVTLRNIGSSGGQVAAFTYDLARSIVYTRQGNPAWAGQERDGFSPIRANDMFFGAASHDPQPDWIDMNKVAIPQADEQQRLLANLILTMNSDKKPLPRFWYFPHGKKAVVLMTGDDHGNGGTVGRFNQYKTMSPAGCSVDDWECVRGTSYIYPNTPISNAQAAAFTADGFEVGLHVNTNCANYTPTSLQTFYTQQLNAWSSRFPSIPASPSQRHHCGVWSDWATASKVELSQGIRLDTNYYFWPPNWVGDRPGFFTGSGMPMRFADLNGTLIDVYQATTQITDESGQTYPFTVNTLLDRALGAEGYYGVFTVNAHTDSNLSTVSDAVVSSAQARGIPIVSARQMLTWLDGRNNSSFSGLAWNNNTLSFAIAPGTGTRGLQAMLPVRSTVGTIASITLNGSPVTYTTQQIKGIQYALFSAASGNYVATYTNATTDTIPPSISSTSPSNGETNASLGSSLTATFSEAIDPATINANTFILQDSTNAIVPATVTYNATTRTATLQPSSSLVTGRTYTATVIGGTSQPRVQDLAGNPLVANFRWSFTTTSSSSYSFWNDTTTPAVAANSDAQAVELGVKFKSDLNGYITGIRFYKGSENTGTHVGNLWTSTGQLLATATFSNETATGWQQVKFSQPVAINANTVYVASYHTSSGRYAINEGYFATASIDSPPLHFLRDGESGGNGVYKYGTTGFPSNTYRASNYWVDVTFTTSATDTTPPSISATSPSNGATSVSTSTNITTTFSEAIDPATINVNTFVLQDATNAVVPATVTYDAASRTATLQPSNPLATGTTYRATVRGGTTQPRVQDLAGNALATNSTWSFTTTATASTSYSLWNSSTIPSQIATFDPSAVELGVKFKSNANGYITGIRFYKGSGNTGLHKATLWTSDGQQLATATFTNETATGWQQVNFTQPVPITANTVYVASYHTTTGNYAYALNYFANSGLDNGPLHALRDGANGGNGVYKYGNGGFPSQTFRSSNYFVDVVFTPNN</sequence>